<keyword evidence="2" id="KW-1185">Reference proteome</keyword>
<dbReference type="AlphaFoldDB" id="A0AAE0PJR5"/>
<dbReference type="Proteomes" id="UP001281003">
    <property type="component" value="Unassembled WGS sequence"/>
</dbReference>
<organism evidence="1 2">
    <name type="scientific">Sordaria brevicollis</name>
    <dbReference type="NCBI Taxonomy" id="83679"/>
    <lineage>
        <taxon>Eukaryota</taxon>
        <taxon>Fungi</taxon>
        <taxon>Dikarya</taxon>
        <taxon>Ascomycota</taxon>
        <taxon>Pezizomycotina</taxon>
        <taxon>Sordariomycetes</taxon>
        <taxon>Sordariomycetidae</taxon>
        <taxon>Sordariales</taxon>
        <taxon>Sordariaceae</taxon>
        <taxon>Sordaria</taxon>
    </lineage>
</organism>
<reference evidence="1" key="2">
    <citation type="submission" date="2023-07" db="EMBL/GenBank/DDBJ databases">
        <authorList>
            <consortium name="Lawrence Berkeley National Laboratory"/>
            <person name="Haridas S."/>
            <person name="Hensen N."/>
            <person name="Bonometti L."/>
            <person name="Westerberg I."/>
            <person name="Brannstrom I.O."/>
            <person name="Guillou S."/>
            <person name="Cros-Aarteil S."/>
            <person name="Calhoun S."/>
            <person name="Kuo A."/>
            <person name="Mondo S."/>
            <person name="Pangilinan J."/>
            <person name="Riley R."/>
            <person name="LaButti K."/>
            <person name="Andreopoulos B."/>
            <person name="Lipzen A."/>
            <person name="Chen C."/>
            <person name="Yanf M."/>
            <person name="Daum C."/>
            <person name="Ng V."/>
            <person name="Clum A."/>
            <person name="Steindorff A."/>
            <person name="Ohm R."/>
            <person name="Martin F."/>
            <person name="Silar P."/>
            <person name="Natvig D."/>
            <person name="Lalanne C."/>
            <person name="Gautier V."/>
            <person name="Ament-velasquez S.L."/>
            <person name="Kruys A."/>
            <person name="Hutchinson M.I."/>
            <person name="Powell A.J."/>
            <person name="Barry K."/>
            <person name="Miller A.N."/>
            <person name="Grigoriev I.V."/>
            <person name="Debuchy R."/>
            <person name="Gladieux P."/>
            <person name="Thoren M.H."/>
            <person name="Johannesson H."/>
        </authorList>
    </citation>
    <scope>NUCLEOTIDE SEQUENCE</scope>
    <source>
        <strain evidence="1">FGSC 1904</strain>
    </source>
</reference>
<evidence type="ECO:0000313" key="1">
    <source>
        <dbReference type="EMBL" id="KAK3401311.1"/>
    </source>
</evidence>
<dbReference type="EMBL" id="JAUTDP010000002">
    <property type="protein sequence ID" value="KAK3401311.1"/>
    <property type="molecule type" value="Genomic_DNA"/>
</dbReference>
<protein>
    <submittedName>
        <fullName evidence="1">Uncharacterized protein</fullName>
    </submittedName>
</protein>
<sequence length="344" mass="38713">MAPEERIPLSTLVSRGMSSLKSLIEILAGGTGTGTKEESIASASSHLERFRLWVGSLGAHRESGPKSLEYKLRDASLIRDHIVTLLKDLCDSIDRALSVTSTTETTPEGQDQPNFDEDINDELAELFYDDDQDAIHRPELDQALWRVGYAVDCLLRLSATIRHPAPHDQFRSRVGAEIIEAFQPLDKDHIHHKFIRLDESLIDRLAKAMARRRQYFKYREEHASRIAHGLEEGLRSDASEYTAAKTVISSLPGHLKDNTCNNTTSGPSDMADFYDMDIEARSQTSYAPTMAESGELHVPRLPREACNGPFKCPFCHMIIEITGDNKRHQWKYVTLSSIHPYKAP</sequence>
<name>A0AAE0PJR5_SORBR</name>
<dbReference type="PANTHER" id="PTHR35391">
    <property type="entry name" value="C2H2-TYPE DOMAIN-CONTAINING PROTEIN-RELATED"/>
    <property type="match status" value="1"/>
</dbReference>
<dbReference type="PANTHER" id="PTHR35391:SF7">
    <property type="entry name" value="C2H2-TYPE DOMAIN-CONTAINING PROTEIN"/>
    <property type="match status" value="1"/>
</dbReference>
<gene>
    <name evidence="1" type="ORF">B0T20DRAFT_475419</name>
</gene>
<accession>A0AAE0PJR5</accession>
<comment type="caution">
    <text evidence="1">The sequence shown here is derived from an EMBL/GenBank/DDBJ whole genome shotgun (WGS) entry which is preliminary data.</text>
</comment>
<evidence type="ECO:0000313" key="2">
    <source>
        <dbReference type="Proteomes" id="UP001281003"/>
    </source>
</evidence>
<reference evidence="1" key="1">
    <citation type="journal article" date="2023" name="Mol. Phylogenet. Evol.">
        <title>Genome-scale phylogeny and comparative genomics of the fungal order Sordariales.</title>
        <authorList>
            <person name="Hensen N."/>
            <person name="Bonometti L."/>
            <person name="Westerberg I."/>
            <person name="Brannstrom I.O."/>
            <person name="Guillou S."/>
            <person name="Cros-Aarteil S."/>
            <person name="Calhoun S."/>
            <person name="Haridas S."/>
            <person name="Kuo A."/>
            <person name="Mondo S."/>
            <person name="Pangilinan J."/>
            <person name="Riley R."/>
            <person name="LaButti K."/>
            <person name="Andreopoulos B."/>
            <person name="Lipzen A."/>
            <person name="Chen C."/>
            <person name="Yan M."/>
            <person name="Daum C."/>
            <person name="Ng V."/>
            <person name="Clum A."/>
            <person name="Steindorff A."/>
            <person name="Ohm R.A."/>
            <person name="Martin F."/>
            <person name="Silar P."/>
            <person name="Natvig D.O."/>
            <person name="Lalanne C."/>
            <person name="Gautier V."/>
            <person name="Ament-Velasquez S.L."/>
            <person name="Kruys A."/>
            <person name="Hutchinson M.I."/>
            <person name="Powell A.J."/>
            <person name="Barry K."/>
            <person name="Miller A.N."/>
            <person name="Grigoriev I.V."/>
            <person name="Debuchy R."/>
            <person name="Gladieux P."/>
            <person name="Hiltunen Thoren M."/>
            <person name="Johannesson H."/>
        </authorList>
    </citation>
    <scope>NUCLEOTIDE SEQUENCE</scope>
    <source>
        <strain evidence="1">FGSC 1904</strain>
    </source>
</reference>
<proteinExistence type="predicted"/>